<sequence length="1475" mass="160981">MPFLNETGNAAAQLCTGARIEEGFEDATGLAIKMSSLIRGSIDSSGTGTGKEVGIDAVEVLTPPQSPSSPRMPSFQSNYITEVDRRRAMDLMLAQRVSDKKEKKTKKSEPFTYKEANPVLAAIIADNKSPASPGLVQALLEHGGNVSIARPKSKSFIKMVTRKDQKERRSDLLSQATQNCGAEVVWILTQSADDVAKNEALPFAVKQNEPEKAQVLIASGADASPLCTEFTMAVDNLWDPMVEVLLSAKRDLGPCQECRDKCLVKATTKGSLTIAQMLLDKRANADFQSGAALQRAIEDGREDLVKAITSCASKPSPASLDIAVDIAYTKLVKDAEKQHWTIETCLKTGAKGSKTDETLLQASRKGQGQLIDILLTYGASVDHKSGAALQFAITSEQPELLTTLLRGKPTNATMAAVVGDTMTLSSLKLTHELIDILLSAGLRGDSVAETLIKTIETGIPGGTDEGHLELVRLLLEKGEANVNHQGGKSIILAATQGRANVLALLLQHSPSVESLNAAFPCAVALTDAARRLEIATMILEAGAKGSVVDEALVASANTGKDGASLTSVILKQSSVDYDSGKPLTVAVVSRCLEQMTALMAGIPMPSTVSTAWAEVEAINDDEFRTRAFEILLTGAVDPALQDKSLVTAASRGKQALSVCDLLLKNDASPERLDAAALIAAAKGLHLETLALLARSVTSPAAFIATFDAFSDGEQWLGPRGLEITQFILEHGAAGAEVDAAFCKAARLYEPDAMELLATSINPEVINVALVLVTQSSEEWLSIDNRHLWLIHYLLEWGAEQEVVNAAFIKAVDAYCRGLASDELIDTFLSIGKKADVNFQSGEVLQIAIRYGKPALLKKLAEHGATEKIITVAFFETIVAVLTEEVVLSLIDVLVNNKAAKPDFKSPPEGYQLPLFACLATHPKSAKLVERLIKLGCDVEAEVEAFLYEDEEVESEPATVLAWALSQEAFIESVAINALIDGKANVNFVAKISKATPLILAAKKSRGDVVTKLLQAKAKISARDRFDRSALFYASRNGDLETVNVLIKAKAPANDGSLHEAAKKLHSEVVAALIKGKHSPSFPSSKEQHQGRTALQEMCLKCDASNDVTAVEDTIKAIVKGKPNVLEQSRGKNALFLALDNAHPVPISKALLDSVMWEHINDKEDVYIEADPETGTKYYFSPTMYVARGFSQGPEKDNMMLLEILRDKRCVDRYYAQEGAEQPENAEGMPKEILDAEKKRKDHEEKLQQKEMEHQIKLLHAKQDAQVKEEIERSKHEEKMFRDEELTQSKLDQKQMLHHQQLIQDAEKAAQKQNIMANTHHLKMQMQEQVDAAKHRTLQARAEFDAKQKERMAMLKSSAMQQEQELKLDFTRKADAQKLALQDRQARLVAAAAEKKMITARQMAETRAAEAEHKLAVKQKQDQLALTMMKGTAQQKSDLHNMKMQEMYAQREAMKLKMMDKYFAGQQKNLKRITAA</sequence>
<dbReference type="Gene3D" id="1.25.40.20">
    <property type="entry name" value="Ankyrin repeat-containing domain"/>
    <property type="match status" value="4"/>
</dbReference>
<keyword evidence="5" id="KW-1185">Reference proteome</keyword>
<reference evidence="4" key="1">
    <citation type="submission" date="2023-01" db="EMBL/GenBank/DDBJ databases">
        <title>The chitinases involved in constricting ring structure development in the nematode-trapping fungus Drechslerella dactyloides.</title>
        <authorList>
            <person name="Wang R."/>
            <person name="Zhang L."/>
            <person name="Tang P."/>
            <person name="Li S."/>
            <person name="Liang L."/>
        </authorList>
    </citation>
    <scope>NUCLEOTIDE SEQUENCE</scope>
    <source>
        <strain evidence="4">YMF1.00031</strain>
    </source>
</reference>
<dbReference type="PANTHER" id="PTHR24198:SF165">
    <property type="entry name" value="ANKYRIN REPEAT-CONTAINING PROTEIN-RELATED"/>
    <property type="match status" value="1"/>
</dbReference>
<evidence type="ECO:0000313" key="5">
    <source>
        <dbReference type="Proteomes" id="UP001221413"/>
    </source>
</evidence>
<dbReference type="Proteomes" id="UP001221413">
    <property type="component" value="Unassembled WGS sequence"/>
</dbReference>
<dbReference type="PROSITE" id="PS50088">
    <property type="entry name" value="ANK_REPEAT"/>
    <property type="match status" value="1"/>
</dbReference>
<keyword evidence="1" id="KW-0677">Repeat</keyword>
<accession>A0AAD6IV99</accession>
<dbReference type="InterPro" id="IPR002110">
    <property type="entry name" value="Ankyrin_rpt"/>
</dbReference>
<dbReference type="EMBL" id="JAQGDS010000008">
    <property type="protein sequence ID" value="KAJ6258604.1"/>
    <property type="molecule type" value="Genomic_DNA"/>
</dbReference>
<evidence type="ECO:0000256" key="2">
    <source>
        <dbReference type="ARBA" id="ARBA00023043"/>
    </source>
</evidence>
<evidence type="ECO:0000256" key="3">
    <source>
        <dbReference type="PROSITE-ProRule" id="PRU00023"/>
    </source>
</evidence>
<gene>
    <name evidence="4" type="ORF">Dda_6651</name>
</gene>
<dbReference type="SMART" id="SM00248">
    <property type="entry name" value="ANK"/>
    <property type="match status" value="12"/>
</dbReference>
<dbReference type="Pfam" id="PF12796">
    <property type="entry name" value="Ank_2"/>
    <property type="match status" value="1"/>
</dbReference>
<dbReference type="PANTHER" id="PTHR24198">
    <property type="entry name" value="ANKYRIN REPEAT AND PROTEIN KINASE DOMAIN-CONTAINING PROTEIN"/>
    <property type="match status" value="1"/>
</dbReference>
<dbReference type="InterPro" id="IPR036770">
    <property type="entry name" value="Ankyrin_rpt-contain_sf"/>
</dbReference>
<proteinExistence type="predicted"/>
<comment type="caution">
    <text evidence="4">The sequence shown here is derived from an EMBL/GenBank/DDBJ whole genome shotgun (WGS) entry which is preliminary data.</text>
</comment>
<evidence type="ECO:0000313" key="4">
    <source>
        <dbReference type="EMBL" id="KAJ6258604.1"/>
    </source>
</evidence>
<organism evidence="4 5">
    <name type="scientific">Drechslerella dactyloides</name>
    <name type="common">Nematode-trapping fungus</name>
    <name type="synonym">Arthrobotrys dactyloides</name>
    <dbReference type="NCBI Taxonomy" id="74499"/>
    <lineage>
        <taxon>Eukaryota</taxon>
        <taxon>Fungi</taxon>
        <taxon>Dikarya</taxon>
        <taxon>Ascomycota</taxon>
        <taxon>Pezizomycotina</taxon>
        <taxon>Orbiliomycetes</taxon>
        <taxon>Orbiliales</taxon>
        <taxon>Orbiliaceae</taxon>
        <taxon>Drechslerella</taxon>
    </lineage>
</organism>
<dbReference type="SUPFAM" id="SSF48403">
    <property type="entry name" value="Ankyrin repeat"/>
    <property type="match status" value="3"/>
</dbReference>
<evidence type="ECO:0000256" key="1">
    <source>
        <dbReference type="ARBA" id="ARBA00022737"/>
    </source>
</evidence>
<protein>
    <submittedName>
        <fullName evidence="4">Uncharacterized protein</fullName>
    </submittedName>
</protein>
<keyword evidence="2 3" id="KW-0040">ANK repeat</keyword>
<feature type="repeat" description="ANK" evidence="3">
    <location>
        <begin position="992"/>
        <end position="1024"/>
    </location>
</feature>
<name>A0AAD6IV99_DREDA</name>